<dbReference type="AlphaFoldDB" id="A0A914R3C0"/>
<proteinExistence type="predicted"/>
<dbReference type="WBParaSite" id="PEQ_0000094601-mRNA-1">
    <property type="protein sequence ID" value="PEQ_0000094601-mRNA-1"/>
    <property type="gene ID" value="PEQ_0000094601"/>
</dbReference>
<organism evidence="1 2">
    <name type="scientific">Parascaris equorum</name>
    <name type="common">Equine roundworm</name>
    <dbReference type="NCBI Taxonomy" id="6256"/>
    <lineage>
        <taxon>Eukaryota</taxon>
        <taxon>Metazoa</taxon>
        <taxon>Ecdysozoa</taxon>
        <taxon>Nematoda</taxon>
        <taxon>Chromadorea</taxon>
        <taxon>Rhabditida</taxon>
        <taxon>Spirurina</taxon>
        <taxon>Ascaridomorpha</taxon>
        <taxon>Ascaridoidea</taxon>
        <taxon>Ascarididae</taxon>
        <taxon>Parascaris</taxon>
    </lineage>
</organism>
<name>A0A914R3C0_PAREQ</name>
<keyword evidence="1" id="KW-1185">Reference proteome</keyword>
<reference evidence="2" key="1">
    <citation type="submission" date="2022-11" db="UniProtKB">
        <authorList>
            <consortium name="WormBaseParasite"/>
        </authorList>
    </citation>
    <scope>IDENTIFICATION</scope>
</reference>
<evidence type="ECO:0000313" key="2">
    <source>
        <dbReference type="WBParaSite" id="PEQ_0000094601-mRNA-1"/>
    </source>
</evidence>
<evidence type="ECO:0000313" key="1">
    <source>
        <dbReference type="Proteomes" id="UP000887564"/>
    </source>
</evidence>
<dbReference type="Proteomes" id="UP000887564">
    <property type="component" value="Unplaced"/>
</dbReference>
<sequence>LFSFRLVSALQRCISVALTVRKFGLPTSFCGTIFRFSVPVMSIQKEDVYETEDLPEAEQHMQVERIHIDMETALKRFKGRMINADHVGEL</sequence>
<protein>
    <submittedName>
        <fullName evidence="2">Uncharacterized protein</fullName>
    </submittedName>
</protein>
<accession>A0A914R3C0</accession>